<name>N9AD09_9GAMM</name>
<organism evidence="1 2">
    <name type="scientific">Acinetobacter schindleri CIP 107287</name>
    <dbReference type="NCBI Taxonomy" id="1217988"/>
    <lineage>
        <taxon>Bacteria</taxon>
        <taxon>Pseudomonadati</taxon>
        <taxon>Pseudomonadota</taxon>
        <taxon>Gammaproteobacteria</taxon>
        <taxon>Moraxellales</taxon>
        <taxon>Moraxellaceae</taxon>
        <taxon>Acinetobacter</taxon>
    </lineage>
</organism>
<protein>
    <submittedName>
        <fullName evidence="1">Uncharacterized protein</fullName>
    </submittedName>
</protein>
<evidence type="ECO:0000313" key="1">
    <source>
        <dbReference type="EMBL" id="ENV43984.1"/>
    </source>
</evidence>
<accession>N9AD09</accession>
<gene>
    <name evidence="1" type="ORF">F955_01864</name>
</gene>
<reference evidence="1 2" key="1">
    <citation type="submission" date="2013-02" db="EMBL/GenBank/DDBJ databases">
        <title>The Genome Sequence of Acinetobacter schindleri CIP 107287.</title>
        <authorList>
            <consortium name="The Broad Institute Genome Sequencing Platform"/>
            <consortium name="The Broad Institute Genome Sequencing Center for Infectious Disease"/>
            <person name="Cerqueira G."/>
            <person name="Feldgarden M."/>
            <person name="Courvalin P."/>
            <person name="Perichon B."/>
            <person name="Grillot-Courvalin C."/>
            <person name="Clermont D."/>
            <person name="Rocha E."/>
            <person name="Yoon E.-J."/>
            <person name="Nemec A."/>
            <person name="Walker B."/>
            <person name="Young S.K."/>
            <person name="Zeng Q."/>
            <person name="Gargeya S."/>
            <person name="Fitzgerald M."/>
            <person name="Haas B."/>
            <person name="Abouelleil A."/>
            <person name="Alvarado L."/>
            <person name="Arachchi H.M."/>
            <person name="Berlin A.M."/>
            <person name="Chapman S.B."/>
            <person name="Dewar J."/>
            <person name="Goldberg J."/>
            <person name="Griggs A."/>
            <person name="Gujja S."/>
            <person name="Hansen M."/>
            <person name="Howarth C."/>
            <person name="Imamovic A."/>
            <person name="Larimer J."/>
            <person name="McCowan C."/>
            <person name="Murphy C."/>
            <person name="Neiman D."/>
            <person name="Pearson M."/>
            <person name="Priest M."/>
            <person name="Roberts A."/>
            <person name="Saif S."/>
            <person name="Shea T."/>
            <person name="Sisk P."/>
            <person name="Sykes S."/>
            <person name="Wortman J."/>
            <person name="Nusbaum C."/>
            <person name="Birren B."/>
        </authorList>
    </citation>
    <scope>NUCLEOTIDE SEQUENCE [LARGE SCALE GENOMIC DNA]</scope>
    <source>
        <strain evidence="1 2">CIP 107287</strain>
    </source>
</reference>
<dbReference type="PATRIC" id="fig|1217988.3.peg.1807"/>
<dbReference type="AlphaFoldDB" id="N9AD09"/>
<comment type="caution">
    <text evidence="1">The sequence shown here is derived from an EMBL/GenBank/DDBJ whole genome shotgun (WGS) entry which is preliminary data.</text>
</comment>
<proteinExistence type="predicted"/>
<sequence>MTAYFHLNQENLSKDCEIMVKFRVYFEIFWI</sequence>
<evidence type="ECO:0000313" key="2">
    <source>
        <dbReference type="Proteomes" id="UP000018440"/>
    </source>
</evidence>
<dbReference type="HOGENOM" id="CLU_3394682_0_0_6"/>
<dbReference type="EMBL" id="APPQ01000026">
    <property type="protein sequence ID" value="ENV43984.1"/>
    <property type="molecule type" value="Genomic_DNA"/>
</dbReference>
<dbReference type="Proteomes" id="UP000018440">
    <property type="component" value="Unassembled WGS sequence"/>
</dbReference>